<protein>
    <submittedName>
        <fullName evidence="6">Deacylase</fullName>
    </submittedName>
</protein>
<name>A0A6N9HJX5_9BURK</name>
<dbReference type="SUPFAM" id="SSF53187">
    <property type="entry name" value="Zn-dependent exopeptidases"/>
    <property type="match status" value="1"/>
</dbReference>
<comment type="cofactor">
    <cofactor evidence="1">
        <name>Zn(2+)</name>
        <dbReference type="ChEBI" id="CHEBI:29105"/>
    </cofactor>
</comment>
<sequence>MDTIKHPISAPHGTAHYELTSYHFGQPGGPKAYIQAALHADEVPAMLVAHELRQRLAALEAAGKVTGEVILVPAANPIGLTQVINERPFGRFDLSNGINFNRGYPHYFEQLKARLAAPGQLGADADANVRTIRRHLRELVAQWQPTSDATTLKKALLQMAIDADVVLDMHCENEGELHLYVGTSLCGIAQPLANLMGACAVLHTAGAGGEPFDEACSRLWWDLAGHFGPQFPIPSACMAATVELRGEVSVSYELAARDADAIIAYLGVRGMLDAGQVAVPAHGCTPTPLEGTQRVDAPHAGLLVYRREVGDLVRAGEVIADLIDPVTGEVTPLASQVDGVLFTRLSHRYIIRGMNVAKIAGATPFRNGSLLSL</sequence>
<dbReference type="Proteomes" id="UP000448575">
    <property type="component" value="Unassembled WGS sequence"/>
</dbReference>
<dbReference type="GO" id="GO:0016788">
    <property type="term" value="F:hydrolase activity, acting on ester bonds"/>
    <property type="evidence" value="ECO:0007669"/>
    <property type="project" value="InterPro"/>
</dbReference>
<evidence type="ECO:0000313" key="6">
    <source>
        <dbReference type="EMBL" id="MYN03639.1"/>
    </source>
</evidence>
<reference evidence="6 7" key="1">
    <citation type="submission" date="2019-12" db="EMBL/GenBank/DDBJ databases">
        <title>Novel species isolated from a subtropical stream in China.</title>
        <authorList>
            <person name="Lu H."/>
        </authorList>
    </citation>
    <scope>NUCLEOTIDE SEQUENCE [LARGE SCALE GENOMIC DNA]</scope>
    <source>
        <strain evidence="6 7">DS3</strain>
    </source>
</reference>
<gene>
    <name evidence="6" type="ORF">GTP41_16205</name>
</gene>
<keyword evidence="3" id="KW-0378">Hydrolase</keyword>
<evidence type="ECO:0000256" key="2">
    <source>
        <dbReference type="ARBA" id="ARBA00022723"/>
    </source>
</evidence>
<dbReference type="Pfam" id="PF24827">
    <property type="entry name" value="AstE_AspA_cat"/>
    <property type="match status" value="1"/>
</dbReference>
<dbReference type="EMBL" id="WWCJ01000010">
    <property type="protein sequence ID" value="MYN03639.1"/>
    <property type="molecule type" value="Genomic_DNA"/>
</dbReference>
<dbReference type="AlphaFoldDB" id="A0A6N9HJX5"/>
<dbReference type="GO" id="GO:0046872">
    <property type="term" value="F:metal ion binding"/>
    <property type="evidence" value="ECO:0007669"/>
    <property type="project" value="UniProtKB-KW"/>
</dbReference>
<dbReference type="InterPro" id="IPR055438">
    <property type="entry name" value="AstE_AspA_cat"/>
</dbReference>
<dbReference type="PANTHER" id="PTHR37326:SF1">
    <property type="entry name" value="BLL3975 PROTEIN"/>
    <property type="match status" value="1"/>
</dbReference>
<evidence type="ECO:0000256" key="3">
    <source>
        <dbReference type="ARBA" id="ARBA00022801"/>
    </source>
</evidence>
<dbReference type="PANTHER" id="PTHR37326">
    <property type="entry name" value="BLL3975 PROTEIN"/>
    <property type="match status" value="1"/>
</dbReference>
<organism evidence="6 7">
    <name type="scientific">Pseudoduganella guangdongensis</name>
    <dbReference type="NCBI Taxonomy" id="2692179"/>
    <lineage>
        <taxon>Bacteria</taxon>
        <taxon>Pseudomonadati</taxon>
        <taxon>Pseudomonadota</taxon>
        <taxon>Betaproteobacteria</taxon>
        <taxon>Burkholderiales</taxon>
        <taxon>Oxalobacteraceae</taxon>
        <taxon>Telluria group</taxon>
        <taxon>Pseudoduganella</taxon>
    </lineage>
</organism>
<evidence type="ECO:0000259" key="5">
    <source>
        <dbReference type="Pfam" id="PF24827"/>
    </source>
</evidence>
<evidence type="ECO:0000313" key="7">
    <source>
        <dbReference type="Proteomes" id="UP000448575"/>
    </source>
</evidence>
<evidence type="ECO:0000256" key="4">
    <source>
        <dbReference type="ARBA" id="ARBA00022833"/>
    </source>
</evidence>
<evidence type="ECO:0000256" key="1">
    <source>
        <dbReference type="ARBA" id="ARBA00001947"/>
    </source>
</evidence>
<feature type="domain" description="Succinylglutamate desuccinylase/Aspartoacylase catalytic" evidence="5">
    <location>
        <begin position="29"/>
        <end position="207"/>
    </location>
</feature>
<dbReference type="InterPro" id="IPR053138">
    <property type="entry name" value="N-alpha-Ac-DABA_deacetylase"/>
</dbReference>
<keyword evidence="2" id="KW-0479">Metal-binding</keyword>
<dbReference type="CDD" id="cd06250">
    <property type="entry name" value="M14_PaAOTO_like"/>
    <property type="match status" value="1"/>
</dbReference>
<accession>A0A6N9HJX5</accession>
<keyword evidence="7" id="KW-1185">Reference proteome</keyword>
<proteinExistence type="predicted"/>
<dbReference type="Gene3D" id="3.40.630.10">
    <property type="entry name" value="Zn peptidases"/>
    <property type="match status" value="1"/>
</dbReference>
<keyword evidence="4" id="KW-0862">Zinc</keyword>
<comment type="caution">
    <text evidence="6">The sequence shown here is derived from an EMBL/GenBank/DDBJ whole genome shotgun (WGS) entry which is preliminary data.</text>
</comment>
<dbReference type="RefSeq" id="WP_161026602.1">
    <property type="nucleotide sequence ID" value="NZ_WWCJ01000010.1"/>
</dbReference>